<dbReference type="InterPro" id="IPR011990">
    <property type="entry name" value="TPR-like_helical_dom_sf"/>
</dbReference>
<dbReference type="RefSeq" id="WP_131281487.1">
    <property type="nucleotide sequence ID" value="NZ_JBHSLR010000006.1"/>
</dbReference>
<dbReference type="Pfam" id="PF14561">
    <property type="entry name" value="TPR_20"/>
    <property type="match status" value="1"/>
</dbReference>
<reference evidence="3 4" key="1">
    <citation type="submission" date="2019-02" db="EMBL/GenBank/DDBJ databases">
        <title>Arcanobacterium bovis sp. nov., isolated from the milk of a cow with mastitis.</title>
        <authorList>
            <person name="Sammra O."/>
            <person name="Foster G."/>
            <person name="Hassan A."/>
            <person name="Alssahen M."/>
            <person name="Laemmler C."/>
            <person name="Borowiak M."/>
            <person name="Malorny B."/>
            <person name="Abdulmawjood A."/>
        </authorList>
    </citation>
    <scope>NUCLEOTIDE SEQUENCE [LARGE SCALE GENOMIC DNA]</scope>
    <source>
        <strain evidence="3 4">C605018/01/1</strain>
    </source>
</reference>
<protein>
    <submittedName>
        <fullName evidence="3">Tetratricopeptide repeat protein</fullName>
    </submittedName>
</protein>
<evidence type="ECO:0000259" key="2">
    <source>
        <dbReference type="Pfam" id="PF00085"/>
    </source>
</evidence>
<feature type="domain" description="Thioredoxin" evidence="2">
    <location>
        <begin position="61"/>
        <end position="160"/>
    </location>
</feature>
<feature type="region of interest" description="Disordered" evidence="1">
    <location>
        <begin position="25"/>
        <end position="52"/>
    </location>
</feature>
<evidence type="ECO:0000313" key="4">
    <source>
        <dbReference type="Proteomes" id="UP000293036"/>
    </source>
</evidence>
<dbReference type="SUPFAM" id="SSF48452">
    <property type="entry name" value="TPR-like"/>
    <property type="match status" value="1"/>
</dbReference>
<dbReference type="InterPro" id="IPR013766">
    <property type="entry name" value="Thioredoxin_domain"/>
</dbReference>
<evidence type="ECO:0000256" key="1">
    <source>
        <dbReference type="SAM" id="MobiDB-lite"/>
    </source>
</evidence>
<keyword evidence="4" id="KW-1185">Reference proteome</keyword>
<dbReference type="GO" id="GO:0006950">
    <property type="term" value="P:response to stress"/>
    <property type="evidence" value="ECO:0007669"/>
    <property type="project" value="UniProtKB-ARBA"/>
</dbReference>
<accession>A0A4Q9V031</accession>
<dbReference type="Pfam" id="PF00085">
    <property type="entry name" value="Thioredoxin"/>
    <property type="match status" value="1"/>
</dbReference>
<feature type="compositionally biased region" description="Low complexity" evidence="1">
    <location>
        <begin position="41"/>
        <end position="52"/>
    </location>
</feature>
<dbReference type="Gene3D" id="3.40.30.10">
    <property type="entry name" value="Glutaredoxin"/>
    <property type="match status" value="1"/>
</dbReference>
<evidence type="ECO:0000313" key="3">
    <source>
        <dbReference type="EMBL" id="TBW21582.1"/>
    </source>
</evidence>
<sequence>MDVNDGISPSALRGAIDLAALRTNPAQGSAPTAGTAPTSHQGPQGAAGTGAQVVPGPFTLDVSTANLEQVLKNSMSLPVVMVFHSTHSENSAKLRDIMVEIANAQQGKIQVALVSTDSEREITSMFGITGVPAVAAVLQGQPVPLFQGLPERADIENTIAKLIEAAAGYGITGVLNGDAEAVAAEPELPPLHKEGQEALQRGDLEAAHLAYTKALKENPGDAEALTSLRHVELLQRVAILNPQGTSEGAQQILVAAQQAPFEDIKKHLDAADVETAYGRPDAAFGRLIDVIRVVSGDDREEVRKRVIELFDVVGNGTELVKTARKALTNALF</sequence>
<dbReference type="Proteomes" id="UP000293036">
    <property type="component" value="Unassembled WGS sequence"/>
</dbReference>
<feature type="compositionally biased region" description="Polar residues" evidence="1">
    <location>
        <begin position="25"/>
        <end position="40"/>
    </location>
</feature>
<comment type="caution">
    <text evidence="3">The sequence shown here is derived from an EMBL/GenBank/DDBJ whole genome shotgun (WGS) entry which is preliminary data.</text>
</comment>
<dbReference type="InterPro" id="IPR036249">
    <property type="entry name" value="Thioredoxin-like_sf"/>
</dbReference>
<proteinExistence type="predicted"/>
<dbReference type="AlphaFoldDB" id="A0A4Q9V031"/>
<dbReference type="OrthoDB" id="5181746at2"/>
<dbReference type="Gene3D" id="1.25.40.10">
    <property type="entry name" value="Tetratricopeptide repeat domain"/>
    <property type="match status" value="1"/>
</dbReference>
<dbReference type="SUPFAM" id="SSF52833">
    <property type="entry name" value="Thioredoxin-like"/>
    <property type="match status" value="1"/>
</dbReference>
<organism evidence="3 4">
    <name type="scientific">Arcanobacterium bovis</name>
    <dbReference type="NCBI Taxonomy" id="2529275"/>
    <lineage>
        <taxon>Bacteria</taxon>
        <taxon>Bacillati</taxon>
        <taxon>Actinomycetota</taxon>
        <taxon>Actinomycetes</taxon>
        <taxon>Actinomycetales</taxon>
        <taxon>Actinomycetaceae</taxon>
        <taxon>Arcanobacterium</taxon>
    </lineage>
</organism>
<dbReference type="EMBL" id="SJDT01000004">
    <property type="protein sequence ID" value="TBW21582.1"/>
    <property type="molecule type" value="Genomic_DNA"/>
</dbReference>
<gene>
    <name evidence="3" type="ORF">EZJ44_06515</name>
</gene>
<name>A0A4Q9V031_9ACTO</name>